<organism evidence="7 8">
    <name type="scientific">Aquipseudomonas alcaligenes</name>
    <name type="common">Pseudomonas alcaligenes</name>
    <dbReference type="NCBI Taxonomy" id="43263"/>
    <lineage>
        <taxon>Bacteria</taxon>
        <taxon>Pseudomonadati</taxon>
        <taxon>Pseudomonadota</taxon>
        <taxon>Gammaproteobacteria</taxon>
        <taxon>Pseudomonadales</taxon>
        <taxon>Pseudomonadaceae</taxon>
        <taxon>Aquipseudomonas</taxon>
    </lineage>
</organism>
<evidence type="ECO:0000313" key="8">
    <source>
        <dbReference type="Proteomes" id="UP001158058"/>
    </source>
</evidence>
<accession>A0AB73HU71</accession>
<evidence type="ECO:0000256" key="1">
    <source>
        <dbReference type="ARBA" id="ARBA00004651"/>
    </source>
</evidence>
<dbReference type="PANTHER" id="PTHR30250:SF11">
    <property type="entry name" value="O-ANTIGEN TRANSPORTER-RELATED"/>
    <property type="match status" value="1"/>
</dbReference>
<feature type="transmembrane region" description="Helical" evidence="6">
    <location>
        <begin position="84"/>
        <end position="108"/>
    </location>
</feature>
<dbReference type="AlphaFoldDB" id="A0AB73HU71"/>
<evidence type="ECO:0000256" key="5">
    <source>
        <dbReference type="ARBA" id="ARBA00023136"/>
    </source>
</evidence>
<keyword evidence="4 6" id="KW-1133">Transmembrane helix</keyword>
<evidence type="ECO:0000256" key="4">
    <source>
        <dbReference type="ARBA" id="ARBA00022989"/>
    </source>
</evidence>
<feature type="transmembrane region" description="Helical" evidence="6">
    <location>
        <begin position="120"/>
        <end position="139"/>
    </location>
</feature>
<gene>
    <name evidence="7" type="ORF">N7380_01560</name>
</gene>
<feature type="transmembrane region" description="Helical" evidence="6">
    <location>
        <begin position="181"/>
        <end position="200"/>
    </location>
</feature>
<dbReference type="GO" id="GO:0005886">
    <property type="term" value="C:plasma membrane"/>
    <property type="evidence" value="ECO:0007669"/>
    <property type="project" value="UniProtKB-SubCell"/>
</dbReference>
<comment type="caution">
    <text evidence="7">The sequence shown here is derived from an EMBL/GenBank/DDBJ whole genome shotgun (WGS) entry which is preliminary data.</text>
</comment>
<feature type="transmembrane region" description="Helical" evidence="6">
    <location>
        <begin position="329"/>
        <end position="352"/>
    </location>
</feature>
<evidence type="ECO:0000256" key="3">
    <source>
        <dbReference type="ARBA" id="ARBA00022692"/>
    </source>
</evidence>
<dbReference type="PANTHER" id="PTHR30250">
    <property type="entry name" value="PST FAMILY PREDICTED COLANIC ACID TRANSPORTER"/>
    <property type="match status" value="1"/>
</dbReference>
<dbReference type="InterPro" id="IPR050833">
    <property type="entry name" value="Poly_Biosynth_Transport"/>
</dbReference>
<dbReference type="RefSeq" id="WP_222116565.1">
    <property type="nucleotide sequence ID" value="NZ_JAODZF010000001.1"/>
</dbReference>
<feature type="transmembrane region" description="Helical" evidence="6">
    <location>
        <begin position="221"/>
        <end position="243"/>
    </location>
</feature>
<sequence length="429" mass="46886">MSKLKGKSLLSGAAIYLFANVLNAAVPFLLLPILTRYLDPAEYGKVAMFQTLVAALAALVGLNVQGAASRKFFDEDAQGEGLRLFIGSCFQVLLLSSLAVLAVVAVFHDLLSSWLGIPAEWLYLSIGVSVASFIVNMRLGQWQVRRQAKAYGVLQVTQSLAIMLMSIGFVVVLSAGAEGRVWAQLLAVFCASLIACGLLYKDRLVHFLSWRPNYIKEALAFGVPLIPHVVGAFLLFSVDRFVINSEFGLEAAGLYMVAVQISLVLGVLFDSVNKAYVPWLFERLSRGDESGSHQLIKYSYFYFLLLLSLALLAFWLGPVVVRLFAGEQYAMAGTLIGWLALGQSFKGMYFTVTGYIFYQKKTSILSLITIVSGGINLAGLLVGISLFGLEGAAIAFAVAMACQFIFSWMFAAKVHPMPWLGVFRRKKMA</sequence>
<feature type="transmembrane region" description="Helical" evidence="6">
    <location>
        <begin position="255"/>
        <end position="277"/>
    </location>
</feature>
<evidence type="ECO:0000256" key="6">
    <source>
        <dbReference type="SAM" id="Phobius"/>
    </source>
</evidence>
<keyword evidence="2" id="KW-1003">Cell membrane</keyword>
<feature type="transmembrane region" description="Helical" evidence="6">
    <location>
        <begin position="364"/>
        <end position="387"/>
    </location>
</feature>
<feature type="transmembrane region" description="Helical" evidence="6">
    <location>
        <begin position="46"/>
        <end position="64"/>
    </location>
</feature>
<keyword evidence="5 6" id="KW-0472">Membrane</keyword>
<dbReference type="Pfam" id="PF01943">
    <property type="entry name" value="Polysacc_synt"/>
    <property type="match status" value="1"/>
</dbReference>
<comment type="subcellular location">
    <subcellularLocation>
        <location evidence="1">Cell membrane</location>
        <topology evidence="1">Multi-pass membrane protein</topology>
    </subcellularLocation>
</comment>
<feature type="transmembrane region" description="Helical" evidence="6">
    <location>
        <begin position="12"/>
        <end position="34"/>
    </location>
</feature>
<evidence type="ECO:0000256" key="2">
    <source>
        <dbReference type="ARBA" id="ARBA00022475"/>
    </source>
</evidence>
<reference evidence="7" key="1">
    <citation type="submission" date="2022-09" db="EMBL/GenBank/DDBJ databases">
        <title>Intensive care unit water sources are persistently colonized with multi-drug resistant bacteria and are the site of extensive horizontal gene transfer of antibiotic resistance genes.</title>
        <authorList>
            <person name="Diorio-Toth L."/>
        </authorList>
    </citation>
    <scope>NUCLEOTIDE SEQUENCE</scope>
    <source>
        <strain evidence="7">GD04146</strain>
    </source>
</reference>
<feature type="transmembrane region" description="Helical" evidence="6">
    <location>
        <begin position="393"/>
        <end position="411"/>
    </location>
</feature>
<feature type="transmembrane region" description="Helical" evidence="6">
    <location>
        <begin position="298"/>
        <end position="317"/>
    </location>
</feature>
<name>A0AB73HU71_AQUAC</name>
<dbReference type="Proteomes" id="UP001158058">
    <property type="component" value="Unassembled WGS sequence"/>
</dbReference>
<dbReference type="EMBL" id="JAODZF010000001">
    <property type="protein sequence ID" value="MDH0140988.1"/>
    <property type="molecule type" value="Genomic_DNA"/>
</dbReference>
<keyword evidence="3 6" id="KW-0812">Transmembrane</keyword>
<protein>
    <submittedName>
        <fullName evidence="7">Oligosaccharide flippase family protein</fullName>
    </submittedName>
</protein>
<dbReference type="InterPro" id="IPR002797">
    <property type="entry name" value="Polysacc_synth"/>
</dbReference>
<feature type="transmembrane region" description="Helical" evidence="6">
    <location>
        <begin position="151"/>
        <end position="175"/>
    </location>
</feature>
<proteinExistence type="predicted"/>
<evidence type="ECO:0000313" key="7">
    <source>
        <dbReference type="EMBL" id="MDH0140988.1"/>
    </source>
</evidence>